<comment type="caution">
    <text evidence="4">The sequence shown here is derived from an EMBL/GenBank/DDBJ whole genome shotgun (WGS) entry which is preliminary data.</text>
</comment>
<evidence type="ECO:0000256" key="2">
    <source>
        <dbReference type="PROSITE-ProRule" id="PRU00335"/>
    </source>
</evidence>
<dbReference type="AlphaFoldDB" id="A0AAP5GY83"/>
<dbReference type="SUPFAM" id="SSF46689">
    <property type="entry name" value="Homeodomain-like"/>
    <property type="match status" value="1"/>
</dbReference>
<dbReference type="PROSITE" id="PS50977">
    <property type="entry name" value="HTH_TETR_2"/>
    <property type="match status" value="1"/>
</dbReference>
<dbReference type="Gene3D" id="1.10.357.10">
    <property type="entry name" value="Tetracycline Repressor, domain 2"/>
    <property type="match status" value="1"/>
</dbReference>
<dbReference type="InterPro" id="IPR009057">
    <property type="entry name" value="Homeodomain-like_sf"/>
</dbReference>
<feature type="domain" description="HTH tetR-type" evidence="3">
    <location>
        <begin position="10"/>
        <end position="70"/>
    </location>
</feature>
<reference evidence="4" key="1">
    <citation type="submission" date="2023-07" db="EMBL/GenBank/DDBJ databases">
        <title>Sorghum-associated microbial communities from plants grown in Nebraska, USA.</title>
        <authorList>
            <person name="Schachtman D."/>
        </authorList>
    </citation>
    <scope>NUCLEOTIDE SEQUENCE</scope>
    <source>
        <strain evidence="4">BE80</strain>
    </source>
</reference>
<protein>
    <submittedName>
        <fullName evidence="4">AcrR family transcriptional regulator</fullName>
    </submittedName>
</protein>
<dbReference type="Proteomes" id="UP001254832">
    <property type="component" value="Unassembled WGS sequence"/>
</dbReference>
<evidence type="ECO:0000313" key="5">
    <source>
        <dbReference type="Proteomes" id="UP001254832"/>
    </source>
</evidence>
<dbReference type="GO" id="GO:0003677">
    <property type="term" value="F:DNA binding"/>
    <property type="evidence" value="ECO:0007669"/>
    <property type="project" value="UniProtKB-UniRule"/>
</dbReference>
<evidence type="ECO:0000313" key="4">
    <source>
        <dbReference type="EMBL" id="MDR6721930.1"/>
    </source>
</evidence>
<accession>A0AAP5GY83</accession>
<name>A0AAP5GY83_PAEAM</name>
<keyword evidence="1 2" id="KW-0238">DNA-binding</keyword>
<dbReference type="InterPro" id="IPR001647">
    <property type="entry name" value="HTH_TetR"/>
</dbReference>
<dbReference type="PANTHER" id="PTHR43479:SF7">
    <property type="entry name" value="TETR-FAMILY TRANSCRIPTIONAL REGULATOR"/>
    <property type="match status" value="1"/>
</dbReference>
<evidence type="ECO:0000259" key="3">
    <source>
        <dbReference type="PROSITE" id="PS50977"/>
    </source>
</evidence>
<dbReference type="PANTHER" id="PTHR43479">
    <property type="entry name" value="ACREF/ENVCD OPERON REPRESSOR-RELATED"/>
    <property type="match status" value="1"/>
</dbReference>
<organism evidence="4 5">
    <name type="scientific">Paenibacillus amylolyticus</name>
    <dbReference type="NCBI Taxonomy" id="1451"/>
    <lineage>
        <taxon>Bacteria</taxon>
        <taxon>Bacillati</taxon>
        <taxon>Bacillota</taxon>
        <taxon>Bacilli</taxon>
        <taxon>Bacillales</taxon>
        <taxon>Paenibacillaceae</taxon>
        <taxon>Paenibacillus</taxon>
    </lineage>
</organism>
<gene>
    <name evidence="4" type="ORF">J2W91_000378</name>
</gene>
<proteinExistence type="predicted"/>
<sequence>MNAKMDRRSLRTREILREALFDMASHKPLENITVKELTDRARLNRGTFYVQYQDMNDFLEQLKNEILEEYHSIIKKLGYYNGGREPFVDPPVGFIRPFEFVQLHERFFRIFMGSVDSTGFAKQMSDLIKNQFQSTYLMKHRHLKPTDIPVKQLYLFSYLASAYIGSLQLWIQRDFDLSPNEMAILFSNISRLGSAGLEFKD</sequence>
<evidence type="ECO:0000256" key="1">
    <source>
        <dbReference type="ARBA" id="ARBA00023125"/>
    </source>
</evidence>
<dbReference type="RefSeq" id="WP_056689952.1">
    <property type="nucleotide sequence ID" value="NZ_JAVDTR010000001.1"/>
</dbReference>
<dbReference type="InterPro" id="IPR039532">
    <property type="entry name" value="TetR_C_Firmicutes"/>
</dbReference>
<dbReference type="InterPro" id="IPR050624">
    <property type="entry name" value="HTH-type_Tx_Regulator"/>
</dbReference>
<dbReference type="EMBL" id="JAVDTR010000001">
    <property type="protein sequence ID" value="MDR6721930.1"/>
    <property type="molecule type" value="Genomic_DNA"/>
</dbReference>
<feature type="DNA-binding region" description="H-T-H motif" evidence="2">
    <location>
        <begin position="33"/>
        <end position="52"/>
    </location>
</feature>
<dbReference type="Pfam" id="PF14278">
    <property type="entry name" value="TetR_C_8"/>
    <property type="match status" value="1"/>
</dbReference>